<evidence type="ECO:0000256" key="1">
    <source>
        <dbReference type="SAM" id="MobiDB-lite"/>
    </source>
</evidence>
<dbReference type="Proteomes" id="UP000612055">
    <property type="component" value="Unassembled WGS sequence"/>
</dbReference>
<name>A0A835XIA4_9CHLO</name>
<dbReference type="PANTHER" id="PTHR34407:SF1">
    <property type="entry name" value="SGNH HYDROLASE-TYPE ESTERASE DOMAIN-CONTAINING PROTEIN"/>
    <property type="match status" value="1"/>
</dbReference>
<dbReference type="SUPFAM" id="SSF52266">
    <property type="entry name" value="SGNH hydrolase"/>
    <property type="match status" value="1"/>
</dbReference>
<accession>A0A835XIA4</accession>
<evidence type="ECO:0008006" key="4">
    <source>
        <dbReference type="Google" id="ProtNLM"/>
    </source>
</evidence>
<keyword evidence="3" id="KW-1185">Reference proteome</keyword>
<feature type="compositionally biased region" description="Basic and acidic residues" evidence="1">
    <location>
        <begin position="55"/>
        <end position="69"/>
    </location>
</feature>
<feature type="compositionally biased region" description="Basic residues" evidence="1">
    <location>
        <begin position="340"/>
        <end position="362"/>
    </location>
</feature>
<sequence length="928" mass="94872">MRVTAAAAHHLSHRLRALASTASRPCPLPHRVTPAPPLVRAMASSGAAPGGSGMGDHKTNPAEIPREKFGSGQPYTQAAQDDQAVVTGCDEMKEGEQPPAAMQELVSEVVQQDREAKQHTHQQQSNTPSSSSGASGGSEAGGGDRGSELGESEAGPTALPGGGQQVGEQGRGPEVKSAPPAAGGNRGGCPPDGAAAATGGFVGNAARLRLVLERVRSGEAIRVGSLGGSITHGQGAGGPEVTYAAQFVMWLNAAMPPNRYRGIGSIVPGSNGTGWAPGAAGAGTEGRAGSKVRRRALQGAGQQGVLGEGEQAEAAGPDSTAGIALGALEAALRVEDERRLRRSGTQRRSLSRRHHRRRRRGRALQGSSASAVEGTSAAGGVPGGPGPSSTRLSRNGAGEPVPGGRRDEGLLAPLGRDSSGSGAQQDASAVRRSLPEEEGAGDDGDAHNGDGGEGSEVDAALVPTAPDVPPVPSAPPPAPPRHAYYSGAVPGTQSAYMSSCVHHHLPPDVDLVMVEYAMNDSPAPSPHLGDPDRRGFERLLRKVLRLPSRPAVLLVHMYTPAAAHGRYFHTAERDFSEYAQYYGLPSVSLRAAVMPFAAEAVAAQAAVLAALPAAVRPASASAPSASVADLSALAAALDALPPSVATLTPAALFNGGKHHPGRGGHVVAAELLITLALDLLASNERLAANPAALLPAAASTPRLAFPLAASPTAAPAFVAALAALSARPLPPPVSEGNHEAGNATCYIEHLLTSIVVPPVAGWNWTDEGRSKWGWVALEAGRTLRLKLSTQTPGERRPKAEKAPIVLQVAYLQSYQHMGTARLACEGGCACEAATVDAFSAGRRVSVTAIRDVQVTQAPECVLSLTTLGPGSHKGASAEDVPGSKFKLLGVVVGEEPGAREGGVSWVRPESHIMAQVFLNMTLGLRPAQ</sequence>
<dbReference type="EMBL" id="JAEHOE010000133">
    <property type="protein sequence ID" value="KAG2485207.1"/>
    <property type="molecule type" value="Genomic_DNA"/>
</dbReference>
<organism evidence="2 3">
    <name type="scientific">Edaphochlamys debaryana</name>
    <dbReference type="NCBI Taxonomy" id="47281"/>
    <lineage>
        <taxon>Eukaryota</taxon>
        <taxon>Viridiplantae</taxon>
        <taxon>Chlorophyta</taxon>
        <taxon>core chlorophytes</taxon>
        <taxon>Chlorophyceae</taxon>
        <taxon>CS clade</taxon>
        <taxon>Chlamydomonadales</taxon>
        <taxon>Chlamydomonadales incertae sedis</taxon>
        <taxon>Edaphochlamys</taxon>
    </lineage>
</organism>
<reference evidence="2" key="1">
    <citation type="journal article" date="2020" name="bioRxiv">
        <title>Comparative genomics of Chlamydomonas.</title>
        <authorList>
            <person name="Craig R.J."/>
            <person name="Hasan A.R."/>
            <person name="Ness R.W."/>
            <person name="Keightley P.D."/>
        </authorList>
    </citation>
    <scope>NUCLEOTIDE SEQUENCE</scope>
    <source>
        <strain evidence="2">CCAP 11/70</strain>
    </source>
</reference>
<dbReference type="PANTHER" id="PTHR34407">
    <property type="entry name" value="EXPRESSED PROTEIN"/>
    <property type="match status" value="1"/>
</dbReference>
<feature type="compositionally biased region" description="Pro residues" evidence="1">
    <location>
        <begin position="466"/>
        <end position="479"/>
    </location>
</feature>
<feature type="compositionally biased region" description="Gly residues" evidence="1">
    <location>
        <begin position="134"/>
        <end position="144"/>
    </location>
</feature>
<feature type="region of interest" description="Disordered" evidence="1">
    <location>
        <begin position="108"/>
        <end position="191"/>
    </location>
</feature>
<feature type="compositionally biased region" description="Low complexity" evidence="1">
    <location>
        <begin position="417"/>
        <end position="428"/>
    </location>
</feature>
<feature type="region of interest" description="Disordered" evidence="1">
    <location>
        <begin position="298"/>
        <end position="317"/>
    </location>
</feature>
<feature type="compositionally biased region" description="Low complexity" evidence="1">
    <location>
        <begin position="363"/>
        <end position="379"/>
    </location>
</feature>
<comment type="caution">
    <text evidence="2">The sequence shown here is derived from an EMBL/GenBank/DDBJ whole genome shotgun (WGS) entry which is preliminary data.</text>
</comment>
<proteinExistence type="predicted"/>
<feature type="compositionally biased region" description="Low complexity" evidence="1">
    <location>
        <begin position="308"/>
        <end position="317"/>
    </location>
</feature>
<dbReference type="OrthoDB" id="533717at2759"/>
<feature type="region of interest" description="Disordered" evidence="1">
    <location>
        <begin position="43"/>
        <end position="83"/>
    </location>
</feature>
<evidence type="ECO:0000313" key="2">
    <source>
        <dbReference type="EMBL" id="KAG2485207.1"/>
    </source>
</evidence>
<evidence type="ECO:0000313" key="3">
    <source>
        <dbReference type="Proteomes" id="UP000612055"/>
    </source>
</evidence>
<gene>
    <name evidence="2" type="ORF">HYH03_015994</name>
</gene>
<dbReference type="AlphaFoldDB" id="A0A835XIA4"/>
<protein>
    <recommendedName>
        <fullName evidence="4">SGNH hydrolase-type esterase domain-containing protein</fullName>
    </recommendedName>
</protein>
<feature type="region of interest" description="Disordered" evidence="1">
    <location>
        <begin position="337"/>
        <end position="479"/>
    </location>
</feature>